<sequence>MKPVIVICPRWPRVEDLLKISEGTDANQRNTSDRRRNGTGDNPLETRRAEDHADMTLKISLNDEDTDVKKGHSILRNVVEGKKHKGMQRTKSACLIELSASMKPLAAYKVTEREGTEGSGRYGLAELVPRSGIVSLSFRAERSQAERPGLWPEGVAAPPAPAAPAPPPPGPRAPLPLVFVCRCIRAGNKARDFVNSEKNIRGDTAAEARALSQPPDIKSPGTSKIVVAAATVARVHAREVTGGPRNFQERPSPRNFGYILIAKVTTAPGHRAAR</sequence>
<dbReference type="EMBL" id="JAYMGO010000016">
    <property type="protein sequence ID" value="KAL1258797.1"/>
    <property type="molecule type" value="Genomic_DNA"/>
</dbReference>
<feature type="compositionally biased region" description="Pro residues" evidence="1">
    <location>
        <begin position="158"/>
        <end position="169"/>
    </location>
</feature>
<evidence type="ECO:0000256" key="1">
    <source>
        <dbReference type="SAM" id="MobiDB-lite"/>
    </source>
</evidence>
<reference evidence="2 3" key="1">
    <citation type="submission" date="2023-09" db="EMBL/GenBank/DDBJ databases">
        <authorList>
            <person name="Wang M."/>
        </authorList>
    </citation>
    <scope>NUCLEOTIDE SEQUENCE [LARGE SCALE GENOMIC DNA]</scope>
    <source>
        <strain evidence="2">GT-2023</strain>
        <tissue evidence="2">Liver</tissue>
    </source>
</reference>
<gene>
    <name evidence="2" type="ORF">QQF64_009374</name>
</gene>
<name>A0ABR3M104_9TELE</name>
<organism evidence="2 3">
    <name type="scientific">Cirrhinus molitorella</name>
    <name type="common">mud carp</name>
    <dbReference type="NCBI Taxonomy" id="172907"/>
    <lineage>
        <taxon>Eukaryota</taxon>
        <taxon>Metazoa</taxon>
        <taxon>Chordata</taxon>
        <taxon>Craniata</taxon>
        <taxon>Vertebrata</taxon>
        <taxon>Euteleostomi</taxon>
        <taxon>Actinopterygii</taxon>
        <taxon>Neopterygii</taxon>
        <taxon>Teleostei</taxon>
        <taxon>Ostariophysi</taxon>
        <taxon>Cypriniformes</taxon>
        <taxon>Cyprinidae</taxon>
        <taxon>Labeoninae</taxon>
        <taxon>Labeonini</taxon>
        <taxon>Cirrhinus</taxon>
    </lineage>
</organism>
<feature type="region of interest" description="Disordered" evidence="1">
    <location>
        <begin position="22"/>
        <end position="53"/>
    </location>
</feature>
<evidence type="ECO:0000313" key="3">
    <source>
        <dbReference type="Proteomes" id="UP001558613"/>
    </source>
</evidence>
<protein>
    <submittedName>
        <fullName evidence="2">Uncharacterized protein</fullName>
    </submittedName>
</protein>
<evidence type="ECO:0000313" key="2">
    <source>
        <dbReference type="EMBL" id="KAL1258797.1"/>
    </source>
</evidence>
<feature type="region of interest" description="Disordered" evidence="1">
    <location>
        <begin position="150"/>
        <end position="169"/>
    </location>
</feature>
<keyword evidence="3" id="KW-1185">Reference proteome</keyword>
<accession>A0ABR3M104</accession>
<comment type="caution">
    <text evidence="2">The sequence shown here is derived from an EMBL/GenBank/DDBJ whole genome shotgun (WGS) entry which is preliminary data.</text>
</comment>
<dbReference type="Proteomes" id="UP001558613">
    <property type="component" value="Unassembled WGS sequence"/>
</dbReference>
<proteinExistence type="predicted"/>
<feature type="compositionally biased region" description="Basic and acidic residues" evidence="1">
    <location>
        <begin position="31"/>
        <end position="53"/>
    </location>
</feature>